<dbReference type="InterPro" id="IPR050982">
    <property type="entry name" value="Auxin_biosynth/cation_transpt"/>
</dbReference>
<gene>
    <name evidence="2" type="ORF">GCM10023156_13260</name>
</gene>
<protein>
    <submittedName>
        <fullName evidence="2">FAD-dependent oxidoreductase</fullName>
    </submittedName>
</protein>
<dbReference type="Proteomes" id="UP001500840">
    <property type="component" value="Unassembled WGS sequence"/>
</dbReference>
<name>A0ABP8MGB5_9BACT</name>
<sequence length="434" mass="46665">MTEPSKLPIAVIGAGPIGLAAAANLVEQGLTPIIFEAGSRVAANIWQWRHVRLFTPWSMLLDPAGKRLLEANGGWTEPCGDAVPDAKELVEEFLDPLAAHSAIASQIKLHHKVVSVSRDGHDRMKDGNRNDAPFLIVTETADGPRRFKARAVIDASGTWTNPNPLGAGGVMADGEQQLRSHIRYGIPDVLGQQRQRYSGKRVLVVGSGHSAFGSALSLAELRNEDQATSVTWGIRRTDTSTLWGKGCADEIAERGALGTRVQSAVKSGAVTLMPGLSISALKQHGDDGIEVIDVEGVARVVVDEIIVSAGSRPNLEMLRELRLEFDLATEAAKRLGNLINPNHHSCGSVPPHGAEELKHPEPNFYVVGMKSYGRAPTFLLRTGFEQVRSVVAEMAGDHSSAQRVELTLPQNDACSTESACDAEETACDSAYRER</sequence>
<dbReference type="PANTHER" id="PTHR43539:SF78">
    <property type="entry name" value="FLAVIN-CONTAINING MONOOXYGENASE"/>
    <property type="match status" value="1"/>
</dbReference>
<evidence type="ECO:0000313" key="3">
    <source>
        <dbReference type="Proteomes" id="UP001500840"/>
    </source>
</evidence>
<comment type="caution">
    <text evidence="2">The sequence shown here is derived from an EMBL/GenBank/DDBJ whole genome shotgun (WGS) entry which is preliminary data.</text>
</comment>
<reference evidence="3" key="1">
    <citation type="journal article" date="2019" name="Int. J. Syst. Evol. Microbiol.">
        <title>The Global Catalogue of Microorganisms (GCM) 10K type strain sequencing project: providing services to taxonomists for standard genome sequencing and annotation.</title>
        <authorList>
            <consortium name="The Broad Institute Genomics Platform"/>
            <consortium name="The Broad Institute Genome Sequencing Center for Infectious Disease"/>
            <person name="Wu L."/>
            <person name="Ma J."/>
        </authorList>
    </citation>
    <scope>NUCLEOTIDE SEQUENCE [LARGE SCALE GENOMIC DNA]</scope>
    <source>
        <strain evidence="3">JCM 17759</strain>
    </source>
</reference>
<dbReference type="Pfam" id="PF13738">
    <property type="entry name" value="Pyr_redox_3"/>
    <property type="match status" value="1"/>
</dbReference>
<dbReference type="InterPro" id="IPR036188">
    <property type="entry name" value="FAD/NAD-bd_sf"/>
</dbReference>
<keyword evidence="1" id="KW-0560">Oxidoreductase</keyword>
<dbReference type="PRINTS" id="PR00411">
    <property type="entry name" value="PNDRDTASEI"/>
</dbReference>
<dbReference type="PRINTS" id="PR00368">
    <property type="entry name" value="FADPNR"/>
</dbReference>
<dbReference type="SUPFAM" id="SSF51905">
    <property type="entry name" value="FAD/NAD(P)-binding domain"/>
    <property type="match status" value="2"/>
</dbReference>
<dbReference type="RefSeq" id="WP_345320540.1">
    <property type="nucleotide sequence ID" value="NZ_BAABGA010000017.1"/>
</dbReference>
<proteinExistence type="predicted"/>
<dbReference type="Gene3D" id="3.50.50.60">
    <property type="entry name" value="FAD/NAD(P)-binding domain"/>
    <property type="match status" value="1"/>
</dbReference>
<evidence type="ECO:0000313" key="2">
    <source>
        <dbReference type="EMBL" id="GAA4449134.1"/>
    </source>
</evidence>
<organism evidence="2 3">
    <name type="scientific">Novipirellula rosea</name>
    <dbReference type="NCBI Taxonomy" id="1031540"/>
    <lineage>
        <taxon>Bacteria</taxon>
        <taxon>Pseudomonadati</taxon>
        <taxon>Planctomycetota</taxon>
        <taxon>Planctomycetia</taxon>
        <taxon>Pirellulales</taxon>
        <taxon>Pirellulaceae</taxon>
        <taxon>Novipirellula</taxon>
    </lineage>
</organism>
<dbReference type="EMBL" id="BAABGA010000017">
    <property type="protein sequence ID" value="GAA4449134.1"/>
    <property type="molecule type" value="Genomic_DNA"/>
</dbReference>
<evidence type="ECO:0000256" key="1">
    <source>
        <dbReference type="ARBA" id="ARBA00023002"/>
    </source>
</evidence>
<keyword evidence="3" id="KW-1185">Reference proteome</keyword>
<accession>A0ABP8MGB5</accession>
<dbReference type="PANTHER" id="PTHR43539">
    <property type="entry name" value="FLAVIN-BINDING MONOOXYGENASE-LIKE PROTEIN (AFU_ORTHOLOGUE AFUA_4G09220)"/>
    <property type="match status" value="1"/>
</dbReference>